<organism evidence="9 10">
    <name type="scientific">Fundicoccus culcitae</name>
    <dbReference type="NCBI Taxonomy" id="2969821"/>
    <lineage>
        <taxon>Bacteria</taxon>
        <taxon>Bacillati</taxon>
        <taxon>Bacillota</taxon>
        <taxon>Bacilli</taxon>
        <taxon>Lactobacillales</taxon>
        <taxon>Aerococcaceae</taxon>
        <taxon>Fundicoccus</taxon>
    </lineage>
</organism>
<keyword evidence="4" id="KW-0547">Nucleotide-binding</keyword>
<comment type="subcellular location">
    <subcellularLocation>
        <location evidence="1">Cell membrane</location>
        <topology evidence="1">Peripheral membrane protein</topology>
    </subcellularLocation>
</comment>
<accession>A0ABY5P547</accession>
<proteinExistence type="inferred from homology"/>
<evidence type="ECO:0000256" key="7">
    <source>
        <dbReference type="ARBA" id="ARBA00022927"/>
    </source>
</evidence>
<dbReference type="PANTHER" id="PTHR43776:SF7">
    <property type="entry name" value="D,D-DIPEPTIDE TRANSPORT ATP-BINDING PROTEIN DDPF-RELATED"/>
    <property type="match status" value="1"/>
</dbReference>
<dbReference type="GO" id="GO:0005524">
    <property type="term" value="F:ATP binding"/>
    <property type="evidence" value="ECO:0007669"/>
    <property type="project" value="UniProtKB-KW"/>
</dbReference>
<keyword evidence="7" id="KW-0653">Protein transport</keyword>
<dbReference type="InterPro" id="IPR050319">
    <property type="entry name" value="ABC_transp_ATP-bind"/>
</dbReference>
<keyword evidence="5 9" id="KW-0067">ATP-binding</keyword>
<evidence type="ECO:0000256" key="1">
    <source>
        <dbReference type="ARBA" id="ARBA00004202"/>
    </source>
</evidence>
<sequence>MLLQAENIVKTFPKKNSGLFKKESLIAVNHVSLEIKADTTIGLVGESGSGKSTLGEVLGDLQKPSSGVIYYKGRDIRQLKGADYQAFRRNVQFIFQNPQGSMNPYYKIKQVLLEPLKALSEHYDEAEALVKVEQMMEDVGLDASYLDRYPSELSGGQSQRVAIGRALLLNPEIIICDECVSALDVSVQAQILNLLKRMQKLYHTSYLFISHDIATVKYMSDEVIVMFRGDVVEHGTTAEVLDDPKNDYTKKLLKYVRLKNGE</sequence>
<dbReference type="InterPro" id="IPR017871">
    <property type="entry name" value="ABC_transporter-like_CS"/>
</dbReference>
<dbReference type="RefSeq" id="WP_313793109.1">
    <property type="nucleotide sequence ID" value="NZ_CP102453.1"/>
</dbReference>
<name>A0ABY5P547_9LACT</name>
<dbReference type="SUPFAM" id="SSF52540">
    <property type="entry name" value="P-loop containing nucleoside triphosphate hydrolases"/>
    <property type="match status" value="1"/>
</dbReference>
<feature type="domain" description="ABC transporter" evidence="8">
    <location>
        <begin position="3"/>
        <end position="253"/>
    </location>
</feature>
<keyword evidence="3" id="KW-0813">Transport</keyword>
<dbReference type="SMART" id="SM00382">
    <property type="entry name" value="AAA"/>
    <property type="match status" value="1"/>
</dbReference>
<dbReference type="CDD" id="cd03257">
    <property type="entry name" value="ABC_NikE_OppD_transporters"/>
    <property type="match status" value="1"/>
</dbReference>
<evidence type="ECO:0000256" key="2">
    <source>
        <dbReference type="ARBA" id="ARBA00005417"/>
    </source>
</evidence>
<evidence type="ECO:0000256" key="3">
    <source>
        <dbReference type="ARBA" id="ARBA00022448"/>
    </source>
</evidence>
<evidence type="ECO:0000313" key="10">
    <source>
        <dbReference type="Proteomes" id="UP001315967"/>
    </source>
</evidence>
<dbReference type="EMBL" id="CP102453">
    <property type="protein sequence ID" value="UUX33605.1"/>
    <property type="molecule type" value="Genomic_DNA"/>
</dbReference>
<dbReference type="InterPro" id="IPR003439">
    <property type="entry name" value="ABC_transporter-like_ATP-bd"/>
</dbReference>
<dbReference type="InterPro" id="IPR027417">
    <property type="entry name" value="P-loop_NTPase"/>
</dbReference>
<reference evidence="9 10" key="1">
    <citation type="submission" date="2022-08" db="EMBL/GenBank/DDBJ databases">
        <title>Aerococcaceae sp. nov isolated from spoiled eye mask.</title>
        <authorList>
            <person name="Zhou G."/>
            <person name="Xie X.-B."/>
            <person name="Shi Q.-S."/>
            <person name="Wang Y.-S."/>
            <person name="Wen X."/>
            <person name="Peng H."/>
            <person name="Yang X.-J."/>
            <person name="Tao H.-B."/>
            <person name="Huang X.-M."/>
        </authorList>
    </citation>
    <scope>NUCLEOTIDE SEQUENCE [LARGE SCALE GENOMIC DNA]</scope>
    <source>
        <strain evidence="10">DM20194951</strain>
    </source>
</reference>
<dbReference type="PROSITE" id="PS50893">
    <property type="entry name" value="ABC_TRANSPORTER_2"/>
    <property type="match status" value="1"/>
</dbReference>
<evidence type="ECO:0000256" key="4">
    <source>
        <dbReference type="ARBA" id="ARBA00022741"/>
    </source>
</evidence>
<dbReference type="PROSITE" id="PS00211">
    <property type="entry name" value="ABC_TRANSPORTER_1"/>
    <property type="match status" value="1"/>
</dbReference>
<dbReference type="Gene3D" id="3.40.50.300">
    <property type="entry name" value="P-loop containing nucleotide triphosphate hydrolases"/>
    <property type="match status" value="1"/>
</dbReference>
<dbReference type="Pfam" id="PF00005">
    <property type="entry name" value="ABC_tran"/>
    <property type="match status" value="1"/>
</dbReference>
<keyword evidence="6" id="KW-0571">Peptide transport</keyword>
<evidence type="ECO:0000256" key="6">
    <source>
        <dbReference type="ARBA" id="ARBA00022856"/>
    </source>
</evidence>
<evidence type="ECO:0000313" key="9">
    <source>
        <dbReference type="EMBL" id="UUX33605.1"/>
    </source>
</evidence>
<gene>
    <name evidence="9" type="ORF">NRE15_11965</name>
</gene>
<dbReference type="PANTHER" id="PTHR43776">
    <property type="entry name" value="TRANSPORT ATP-BINDING PROTEIN"/>
    <property type="match status" value="1"/>
</dbReference>
<dbReference type="InterPro" id="IPR003593">
    <property type="entry name" value="AAA+_ATPase"/>
</dbReference>
<keyword evidence="10" id="KW-1185">Reference proteome</keyword>
<comment type="similarity">
    <text evidence="2">Belongs to the ABC transporter superfamily.</text>
</comment>
<evidence type="ECO:0000259" key="8">
    <source>
        <dbReference type="PROSITE" id="PS50893"/>
    </source>
</evidence>
<dbReference type="Proteomes" id="UP001315967">
    <property type="component" value="Chromosome"/>
</dbReference>
<protein>
    <submittedName>
        <fullName evidence="9">Dipeptide/oligopeptide/nickel ABC transporter ATP-binding protein</fullName>
    </submittedName>
</protein>
<evidence type="ECO:0000256" key="5">
    <source>
        <dbReference type="ARBA" id="ARBA00022840"/>
    </source>
</evidence>